<gene>
    <name evidence="1" type="ORF">Naga_100406g3</name>
</gene>
<comment type="caution">
    <text evidence="1">The sequence shown here is derived from an EMBL/GenBank/DDBJ whole genome shotgun (WGS) entry which is preliminary data.</text>
</comment>
<organism evidence="1 2">
    <name type="scientific">Nannochloropsis gaditana</name>
    <dbReference type="NCBI Taxonomy" id="72520"/>
    <lineage>
        <taxon>Eukaryota</taxon>
        <taxon>Sar</taxon>
        <taxon>Stramenopiles</taxon>
        <taxon>Ochrophyta</taxon>
        <taxon>Eustigmatophyceae</taxon>
        <taxon>Eustigmatales</taxon>
        <taxon>Monodopsidaceae</taxon>
        <taxon>Nannochloropsis</taxon>
    </lineage>
</organism>
<reference evidence="1 2" key="1">
    <citation type="journal article" date="2014" name="Mol. Plant">
        <title>Chromosome Scale Genome Assembly and Transcriptome Profiling of Nannochloropsis gaditana in Nitrogen Depletion.</title>
        <authorList>
            <person name="Corteggiani Carpinelli E."/>
            <person name="Telatin A."/>
            <person name="Vitulo N."/>
            <person name="Forcato C."/>
            <person name="D'Angelo M."/>
            <person name="Schiavon R."/>
            <person name="Vezzi A."/>
            <person name="Giacometti G.M."/>
            <person name="Morosinotto T."/>
            <person name="Valle G."/>
        </authorList>
    </citation>
    <scope>NUCLEOTIDE SEQUENCE [LARGE SCALE GENOMIC DNA]</scope>
    <source>
        <strain evidence="1 2">B-31</strain>
    </source>
</reference>
<evidence type="ECO:0000313" key="2">
    <source>
        <dbReference type="Proteomes" id="UP000019335"/>
    </source>
</evidence>
<keyword evidence="2" id="KW-1185">Reference proteome</keyword>
<dbReference type="EMBL" id="AZIL01003198">
    <property type="protein sequence ID" value="EWM20328.1"/>
    <property type="molecule type" value="Genomic_DNA"/>
</dbReference>
<proteinExistence type="predicted"/>
<accession>W7T9X5</accession>
<protein>
    <submittedName>
        <fullName evidence="1">Uncharacterized protein</fullName>
    </submittedName>
</protein>
<name>W7T9X5_9STRA</name>
<dbReference type="Proteomes" id="UP000019335">
    <property type="component" value="Unassembled WGS sequence"/>
</dbReference>
<evidence type="ECO:0000313" key="1">
    <source>
        <dbReference type="EMBL" id="EWM20328.1"/>
    </source>
</evidence>
<dbReference type="AlphaFoldDB" id="W7T9X5"/>
<sequence>MMKVASWEGKNNRTCTYGEHVSSKSKLHLYVNCPHRSVRIRGERVLQATPASWGTMLDGWIDSLIGGGMRNVPRVDPHSLVGCKKGVQKDHKSSFMHLFRSMWRNMNTDVNEDLVTLGLKKTPQCAGSRSGLSAGGGAKEVNAGVEPPRRWRIEYTSQPARSSLATCWAPLELRLSQGASPPSQQLACIQPRSSLVCRLFNLRVGENVAVDVLDLLVVLALKACLDSFLGCFSALHPCDEQYGLGHAASCAPCPSSSSSSLSSSSPGLARHFLRDHRAVSPRLTHVFLRVRRVRQGGMEETPAGSMRAVTACTSRCGSIRSQQRT</sequence>